<proteinExistence type="predicted"/>
<sequence length="91" mass="9644">MLVPVTYSFTSVGSYVLNLTSPAGTQALVGIPRKQPWTSVSVNGVTVWREVQFVDGAAGVSQAGADSAYIKFLSWLCLRLKGSPGQVILTV</sequence>
<dbReference type="Proteomes" id="UP000217257">
    <property type="component" value="Chromosome"/>
</dbReference>
<dbReference type="RefSeq" id="WP_095985516.1">
    <property type="nucleotide sequence ID" value="NZ_CP022098.1"/>
</dbReference>
<organism evidence="1 2">
    <name type="scientific">Cystobacter fuscus</name>
    <dbReference type="NCBI Taxonomy" id="43"/>
    <lineage>
        <taxon>Bacteria</taxon>
        <taxon>Pseudomonadati</taxon>
        <taxon>Myxococcota</taxon>
        <taxon>Myxococcia</taxon>
        <taxon>Myxococcales</taxon>
        <taxon>Cystobacterineae</taxon>
        <taxon>Archangiaceae</taxon>
        <taxon>Cystobacter</taxon>
    </lineage>
</organism>
<dbReference type="KEGG" id="cfus:CYFUS_002588"/>
<reference evidence="1 2" key="1">
    <citation type="submission" date="2017-06" db="EMBL/GenBank/DDBJ databases">
        <title>Sequencing and comparative analysis of myxobacterial genomes.</title>
        <authorList>
            <person name="Rupp O."/>
            <person name="Goesmann A."/>
            <person name="Sogaard-Andersen L."/>
        </authorList>
    </citation>
    <scope>NUCLEOTIDE SEQUENCE [LARGE SCALE GENOMIC DNA]</scope>
    <source>
        <strain evidence="1 2">DSM 52655</strain>
    </source>
</reference>
<evidence type="ECO:0000313" key="1">
    <source>
        <dbReference type="EMBL" id="ATB37167.1"/>
    </source>
</evidence>
<protein>
    <submittedName>
        <fullName evidence="1">Uncharacterized protein</fullName>
    </submittedName>
</protein>
<evidence type="ECO:0000313" key="2">
    <source>
        <dbReference type="Proteomes" id="UP000217257"/>
    </source>
</evidence>
<name>A0A250J136_9BACT</name>
<gene>
    <name evidence="1" type="ORF">CYFUS_002588</name>
</gene>
<accession>A0A250J136</accession>
<dbReference type="AlphaFoldDB" id="A0A250J136"/>
<dbReference type="EMBL" id="CP022098">
    <property type="protein sequence ID" value="ATB37167.1"/>
    <property type="molecule type" value="Genomic_DNA"/>
</dbReference>